<dbReference type="EMBL" id="JACGDE010000007">
    <property type="protein sequence ID" value="MBA6065599.1"/>
    <property type="molecule type" value="Genomic_DNA"/>
</dbReference>
<dbReference type="RefSeq" id="WP_182322957.1">
    <property type="nucleotide sequence ID" value="NZ_JACGDE010000007.1"/>
</dbReference>
<comment type="caution">
    <text evidence="1">The sequence shown here is derived from an EMBL/GenBank/DDBJ whole genome shotgun (WGS) entry which is preliminary data.</text>
</comment>
<dbReference type="AlphaFoldDB" id="A0A7W2PYK2"/>
<sequence length="330" mass="38554">MKLSLSDKKVLLVAPQFFGYEQDIRGELERRGAKVDFLLDRPFASAFLKALTRWRRQWVIGAAQRYYQRHTDVNADYDYVFVVNGQTLSSNVLEQWREHFPKARFFLYMWDSFGNRKDVVANLRYFDHAFTFDRQDALDHGIHFRPLFFSSGFENPRVAEKQWDISFIGTAHTDRYSIVSKVSAGLAPSVRRYWYLYLQAPWVFWLYRLINPGFRSAEKSSFRFDPLTKADVQSVFFGSTAVLDIEHPQQTGLTMRTLETLGARKKLITTNASVRAYDFFNEDNICVIDRKAPIVPAGFLEAAYTDVDAAIYQRYRLEGWLDEILEKECS</sequence>
<gene>
    <name evidence="1" type="ORF">H4C75_12580</name>
</gene>
<dbReference type="Proteomes" id="UP000541770">
    <property type="component" value="Unassembled WGS sequence"/>
</dbReference>
<evidence type="ECO:0008006" key="3">
    <source>
        <dbReference type="Google" id="ProtNLM"/>
    </source>
</evidence>
<accession>A0A7W2PYK2</accession>
<proteinExistence type="predicted"/>
<evidence type="ECO:0000313" key="1">
    <source>
        <dbReference type="EMBL" id="MBA6065599.1"/>
    </source>
</evidence>
<protein>
    <recommendedName>
        <fullName evidence="3">Eps11J</fullName>
    </recommendedName>
</protein>
<name>A0A7W2PYK2_9PSED</name>
<organism evidence="1 2">
    <name type="scientific">Pseudomonas mosselii</name>
    <dbReference type="NCBI Taxonomy" id="78327"/>
    <lineage>
        <taxon>Bacteria</taxon>
        <taxon>Pseudomonadati</taxon>
        <taxon>Pseudomonadota</taxon>
        <taxon>Gammaproteobacteria</taxon>
        <taxon>Pseudomonadales</taxon>
        <taxon>Pseudomonadaceae</taxon>
        <taxon>Pseudomonas</taxon>
    </lineage>
</organism>
<reference evidence="1 2" key="1">
    <citation type="submission" date="2020-07" db="EMBL/GenBank/DDBJ databases">
        <title>Diversity of carbapenemase encoding genes among Pseudomonas putida group clinical isolates in a tertiary Brazilian hospital.</title>
        <authorList>
            <person name="Alberto-Lei F."/>
            <person name="Nodari C.S."/>
            <person name="Streling A.P."/>
            <person name="Paulino J.T."/>
            <person name="Bessa-Neto F.O."/>
            <person name="Cayo R."/>
            <person name="Gales A.C."/>
        </authorList>
    </citation>
    <scope>NUCLEOTIDE SEQUENCE [LARGE SCALE GENOMIC DNA]</scope>
    <source>
        <strain evidence="1 2">14802</strain>
    </source>
</reference>
<evidence type="ECO:0000313" key="2">
    <source>
        <dbReference type="Proteomes" id="UP000541770"/>
    </source>
</evidence>